<protein>
    <submittedName>
        <fullName evidence="1">Uncharacterized protein</fullName>
    </submittedName>
</protein>
<gene>
    <name evidence="1" type="ORF">RRG08_028260</name>
</gene>
<comment type="caution">
    <text evidence="1">The sequence shown here is derived from an EMBL/GenBank/DDBJ whole genome shotgun (WGS) entry which is preliminary data.</text>
</comment>
<sequence>MVSVASLGSWSLLAPARLRALKYCTTVFDWLSEMLIIRTTRGPWSCGASSRVCDVSLRFYTPEIKARNTSAVSAPPDGALLSRT</sequence>
<evidence type="ECO:0000313" key="1">
    <source>
        <dbReference type="EMBL" id="KAK3770361.1"/>
    </source>
</evidence>
<dbReference type="Proteomes" id="UP001283361">
    <property type="component" value="Unassembled WGS sequence"/>
</dbReference>
<dbReference type="AlphaFoldDB" id="A0AAE0ZK12"/>
<evidence type="ECO:0000313" key="2">
    <source>
        <dbReference type="Proteomes" id="UP001283361"/>
    </source>
</evidence>
<proteinExistence type="predicted"/>
<keyword evidence="2" id="KW-1185">Reference proteome</keyword>
<organism evidence="1 2">
    <name type="scientific">Elysia crispata</name>
    <name type="common">lettuce slug</name>
    <dbReference type="NCBI Taxonomy" id="231223"/>
    <lineage>
        <taxon>Eukaryota</taxon>
        <taxon>Metazoa</taxon>
        <taxon>Spiralia</taxon>
        <taxon>Lophotrochozoa</taxon>
        <taxon>Mollusca</taxon>
        <taxon>Gastropoda</taxon>
        <taxon>Heterobranchia</taxon>
        <taxon>Euthyneura</taxon>
        <taxon>Panpulmonata</taxon>
        <taxon>Sacoglossa</taxon>
        <taxon>Placobranchoidea</taxon>
        <taxon>Plakobranchidae</taxon>
        <taxon>Elysia</taxon>
    </lineage>
</organism>
<dbReference type="EMBL" id="JAWDGP010003851">
    <property type="protein sequence ID" value="KAK3770361.1"/>
    <property type="molecule type" value="Genomic_DNA"/>
</dbReference>
<name>A0AAE0ZK12_9GAST</name>
<reference evidence="1" key="1">
    <citation type="journal article" date="2023" name="G3 (Bethesda)">
        <title>A reference genome for the long-term kleptoplast-retaining sea slug Elysia crispata morphotype clarki.</title>
        <authorList>
            <person name="Eastman K.E."/>
            <person name="Pendleton A.L."/>
            <person name="Shaikh M.A."/>
            <person name="Suttiyut T."/>
            <person name="Ogas R."/>
            <person name="Tomko P."/>
            <person name="Gavelis G."/>
            <person name="Widhalm J.R."/>
            <person name="Wisecaver J.H."/>
        </authorList>
    </citation>
    <scope>NUCLEOTIDE SEQUENCE</scope>
    <source>
        <strain evidence="1">ECLA1</strain>
    </source>
</reference>
<accession>A0AAE0ZK12</accession>